<evidence type="ECO:0000256" key="2">
    <source>
        <dbReference type="PROSITE-ProRule" id="PRU00168"/>
    </source>
</evidence>
<dbReference type="Proteomes" id="UP000749559">
    <property type="component" value="Unassembled WGS sequence"/>
</dbReference>
<organism evidence="5 6">
    <name type="scientific">Owenia fusiformis</name>
    <name type="common">Polychaete worm</name>
    <dbReference type="NCBI Taxonomy" id="6347"/>
    <lineage>
        <taxon>Eukaryota</taxon>
        <taxon>Metazoa</taxon>
        <taxon>Spiralia</taxon>
        <taxon>Lophotrochozoa</taxon>
        <taxon>Annelida</taxon>
        <taxon>Polychaeta</taxon>
        <taxon>Sedentaria</taxon>
        <taxon>Canalipalpata</taxon>
        <taxon>Sabellida</taxon>
        <taxon>Oweniida</taxon>
        <taxon>Oweniidae</taxon>
        <taxon>Owenia</taxon>
    </lineage>
</organism>
<dbReference type="PANTHER" id="PTHR23113:SF368">
    <property type="entry name" value="CELL DIVISION CONTROL PROTEIN 25"/>
    <property type="match status" value="1"/>
</dbReference>
<dbReference type="GO" id="GO:0005886">
    <property type="term" value="C:plasma membrane"/>
    <property type="evidence" value="ECO:0007669"/>
    <property type="project" value="TreeGrafter"/>
</dbReference>
<dbReference type="Pfam" id="PF00617">
    <property type="entry name" value="RasGEF"/>
    <property type="match status" value="1"/>
</dbReference>
<feature type="compositionally biased region" description="Polar residues" evidence="3">
    <location>
        <begin position="976"/>
        <end position="987"/>
    </location>
</feature>
<gene>
    <name evidence="5" type="ORF">OFUS_LOCUS889</name>
</gene>
<dbReference type="GO" id="GO:0005085">
    <property type="term" value="F:guanyl-nucleotide exchange factor activity"/>
    <property type="evidence" value="ECO:0007669"/>
    <property type="project" value="UniProtKB-KW"/>
</dbReference>
<feature type="compositionally biased region" description="Basic and acidic residues" evidence="3">
    <location>
        <begin position="839"/>
        <end position="850"/>
    </location>
</feature>
<keyword evidence="6" id="KW-1185">Reference proteome</keyword>
<feature type="domain" description="Ras-GEF" evidence="4">
    <location>
        <begin position="679"/>
        <end position="895"/>
    </location>
</feature>
<feature type="compositionally biased region" description="Basic and acidic residues" evidence="3">
    <location>
        <begin position="989"/>
        <end position="1000"/>
    </location>
</feature>
<sequence length="1086" mass="123855">MENDRNIVQNVVSFKDSDFGSIVLIESRFIEVTPSGDAIRVLYAGLTLDTLILVKHNPKRILDYMNDRLDKNDSRFDSDINDYEIDRILPLENMNIEIQCPMLRKIRLELKNGEMIYLELSVRNFKDIWHEWVDQIKICNSRINLTSVHNVSNSSGDEVISDAMESIEDHRTKERTENIVDQEKANVALKRAGVNARTLSLNNLIQLDQSDDTTASMVSECDARVGVVNAAFSMDEHLDSNGDKVEANLNQDGHVPNLSPIRRASIAIQNTLSRIFSSSHAWYDIREKEQITDATSVDNISGNKIQNDVTDINSIIGLETNSDSSSIKSKDTHKPGTLSNHNEKHLTSVNSIKHKALSINEQPATCQNNATWIKQTIEKEGNNTWNGNATSIQRLQTNFSERSIVMAGRKMSLFAGDLLGLHHQAGIFTNSSAGHRSSLSAIYDNPLELSFYSTASPEFLHPLETRQNMRATSLPSILQHNVALLNEGRGLFRKTNDNTEMGFHTKGSFERKIKEARSSLGKTDLEFASYQNSKYSRPSLSIERTCSSSSIESIDEVVENFKKTEPKQKRRILGSMRKYGKADSKVDLMMDEPDYGIDMESQIDHMMSRKRRFHLDISCCRRRKSNPPDMVLLQRRRGGVTNIEFAKCKPAKKRTHKSLVFKRKQVAGESLVEHVRDVDPVILAQEMSLIDKEMFVHVEDVEFIDCAWTKKDKYTKSPNIMAMIDFFERVANLVCTEILSEETPQQRASVMAQWITVAQRLLKMSNFNSLQAVLGGLQLHPVFRLQDTWEILENKFSNKYKSYREALETAISRPPAMPFLGVLLQTVLTSQAMQAMRAKHNDADTERQEDSPLISGNKSRRSCSFEKKNNKITNRNIVENKVPPQLDLVSSCVVHTSNQNDDMGHVSLDSSLEMQCCDVLDYDVEEQNVESEDMVLDSVEFTQATPYHETNKAKRLIKKSNETLHNILQVNRTTHTVSKLSNPQFTPDDNEKKRSSENKECSCVAGNDTSSNRFRRHVLFKEEEKQNQGLMRYVDPKELLFQYQMSSIHYNFTTERNIRDFLLRASYNTNEENYHLSCSLEPPRKC</sequence>
<evidence type="ECO:0000256" key="3">
    <source>
        <dbReference type="SAM" id="MobiDB-lite"/>
    </source>
</evidence>
<dbReference type="InterPro" id="IPR036964">
    <property type="entry name" value="RASGEF_cat_dom_sf"/>
</dbReference>
<accession>A0A8S4MX26</accession>
<dbReference type="GO" id="GO:0007265">
    <property type="term" value="P:Ras protein signal transduction"/>
    <property type="evidence" value="ECO:0007669"/>
    <property type="project" value="TreeGrafter"/>
</dbReference>
<dbReference type="PROSITE" id="PS50009">
    <property type="entry name" value="RASGEF_CAT"/>
    <property type="match status" value="1"/>
</dbReference>
<dbReference type="OrthoDB" id="6021951at2759"/>
<feature type="region of interest" description="Disordered" evidence="3">
    <location>
        <begin position="321"/>
        <end position="342"/>
    </location>
</feature>
<feature type="region of interest" description="Disordered" evidence="3">
    <location>
        <begin position="839"/>
        <end position="860"/>
    </location>
</feature>
<name>A0A8S4MX26_OWEFU</name>
<dbReference type="Gene3D" id="1.10.840.10">
    <property type="entry name" value="Ras guanine-nucleotide exchange factors catalytic domain"/>
    <property type="match status" value="1"/>
</dbReference>
<evidence type="ECO:0000313" key="5">
    <source>
        <dbReference type="EMBL" id="CAH1773267.1"/>
    </source>
</evidence>
<dbReference type="InterPro" id="IPR023578">
    <property type="entry name" value="Ras_GEF_dom_sf"/>
</dbReference>
<dbReference type="EMBL" id="CAIIXF020000001">
    <property type="protein sequence ID" value="CAH1773267.1"/>
    <property type="molecule type" value="Genomic_DNA"/>
</dbReference>
<dbReference type="AlphaFoldDB" id="A0A8S4MX26"/>
<evidence type="ECO:0000256" key="1">
    <source>
        <dbReference type="ARBA" id="ARBA00022658"/>
    </source>
</evidence>
<dbReference type="PANTHER" id="PTHR23113">
    <property type="entry name" value="GUANINE NUCLEOTIDE EXCHANGE FACTOR"/>
    <property type="match status" value="1"/>
</dbReference>
<dbReference type="InterPro" id="IPR008937">
    <property type="entry name" value="Ras-like_GEF"/>
</dbReference>
<keyword evidence="1 2" id="KW-0344">Guanine-nucleotide releasing factor</keyword>
<dbReference type="InterPro" id="IPR001895">
    <property type="entry name" value="RASGEF_cat_dom"/>
</dbReference>
<reference evidence="5" key="1">
    <citation type="submission" date="2022-03" db="EMBL/GenBank/DDBJ databases">
        <authorList>
            <person name="Martin C."/>
        </authorList>
    </citation>
    <scope>NUCLEOTIDE SEQUENCE</scope>
</reference>
<proteinExistence type="predicted"/>
<evidence type="ECO:0000313" key="6">
    <source>
        <dbReference type="Proteomes" id="UP000749559"/>
    </source>
</evidence>
<feature type="region of interest" description="Disordered" evidence="3">
    <location>
        <begin position="976"/>
        <end position="1002"/>
    </location>
</feature>
<dbReference type="SMART" id="SM00147">
    <property type="entry name" value="RasGEF"/>
    <property type="match status" value="1"/>
</dbReference>
<dbReference type="SUPFAM" id="SSF48366">
    <property type="entry name" value="Ras GEF"/>
    <property type="match status" value="1"/>
</dbReference>
<comment type="caution">
    <text evidence="5">The sequence shown here is derived from an EMBL/GenBank/DDBJ whole genome shotgun (WGS) entry which is preliminary data.</text>
</comment>
<evidence type="ECO:0000259" key="4">
    <source>
        <dbReference type="PROSITE" id="PS50009"/>
    </source>
</evidence>
<protein>
    <recommendedName>
        <fullName evidence="4">Ras-GEF domain-containing protein</fullName>
    </recommendedName>
</protein>